<gene>
    <name evidence="2" type="ORF">A2264_00315</name>
</gene>
<keyword evidence="1" id="KW-0812">Transmembrane</keyword>
<keyword evidence="1" id="KW-1133">Transmembrane helix</keyword>
<evidence type="ECO:0000256" key="1">
    <source>
        <dbReference type="SAM" id="Phobius"/>
    </source>
</evidence>
<accession>A0A1F4W194</accession>
<feature type="transmembrane region" description="Helical" evidence="1">
    <location>
        <begin position="151"/>
        <end position="180"/>
    </location>
</feature>
<dbReference type="PANTHER" id="PTHR36833">
    <property type="entry name" value="SLR0610 PROTEIN-RELATED"/>
    <property type="match status" value="1"/>
</dbReference>
<comment type="caution">
    <text evidence="2">The sequence shown here is derived from an EMBL/GenBank/DDBJ whole genome shotgun (WGS) entry which is preliminary data.</text>
</comment>
<feature type="transmembrane region" description="Helical" evidence="1">
    <location>
        <begin position="235"/>
        <end position="255"/>
    </location>
</feature>
<sequence length="267" mass="30322">MATKLRKYLKLYLKLAKFSASLEMEYRFSFILEVFVEVAFFFVTLFGMRVVYWNVSEIAGWHFNELLVLLGVNMVFTELVLGFVFIYNLRELPFKIAKGDLDMILLKPINSQFSVSLWRPYFALFPSALAGIVVAVVGFTRGGFAFNPIMFLPFLLIFSCGLVIAYSIGMLISTLSMWFINATPLPMLAQQLLFVARNPYSVFSGAWRIIFLTFLPIAFMASFPASTLLGKLELWWLPASVALAVVFLWGSNVFWKFALKKYSGASS</sequence>
<dbReference type="Pfam" id="PF06182">
    <property type="entry name" value="ABC2_membrane_6"/>
    <property type="match status" value="1"/>
</dbReference>
<evidence type="ECO:0000313" key="3">
    <source>
        <dbReference type="Proteomes" id="UP000176614"/>
    </source>
</evidence>
<feature type="transmembrane region" description="Helical" evidence="1">
    <location>
        <begin position="200"/>
        <end position="223"/>
    </location>
</feature>
<feature type="transmembrane region" description="Helical" evidence="1">
    <location>
        <begin position="121"/>
        <end position="139"/>
    </location>
</feature>
<evidence type="ECO:0000313" key="2">
    <source>
        <dbReference type="EMBL" id="OGC63130.1"/>
    </source>
</evidence>
<protein>
    <recommendedName>
        <fullName evidence="4">ABC transporter permease</fullName>
    </recommendedName>
</protein>
<dbReference type="Proteomes" id="UP000176614">
    <property type="component" value="Unassembled WGS sequence"/>
</dbReference>
<dbReference type="AlphaFoldDB" id="A0A1F4W194"/>
<evidence type="ECO:0008006" key="4">
    <source>
        <dbReference type="Google" id="ProtNLM"/>
    </source>
</evidence>
<name>A0A1F4W194_UNCKA</name>
<keyword evidence="1" id="KW-0472">Membrane</keyword>
<reference evidence="2 3" key="1">
    <citation type="journal article" date="2016" name="Nat. Commun.">
        <title>Thousands of microbial genomes shed light on interconnected biogeochemical processes in an aquifer system.</title>
        <authorList>
            <person name="Anantharaman K."/>
            <person name="Brown C.T."/>
            <person name="Hug L.A."/>
            <person name="Sharon I."/>
            <person name="Castelle C.J."/>
            <person name="Probst A.J."/>
            <person name="Thomas B.C."/>
            <person name="Singh A."/>
            <person name="Wilkins M.J."/>
            <person name="Karaoz U."/>
            <person name="Brodie E.L."/>
            <person name="Williams K.H."/>
            <person name="Hubbard S.S."/>
            <person name="Banfield J.F."/>
        </authorList>
    </citation>
    <scope>NUCLEOTIDE SEQUENCE [LARGE SCALE GENOMIC DNA]</scope>
</reference>
<organism evidence="2 3">
    <name type="scientific">candidate division WWE3 bacterium RIFOXYA2_FULL_46_9</name>
    <dbReference type="NCBI Taxonomy" id="1802636"/>
    <lineage>
        <taxon>Bacteria</taxon>
        <taxon>Katanobacteria</taxon>
    </lineage>
</organism>
<dbReference type="InterPro" id="IPR010390">
    <property type="entry name" value="ABC-2_transporter-like"/>
</dbReference>
<dbReference type="EMBL" id="MEVT01000008">
    <property type="protein sequence ID" value="OGC63130.1"/>
    <property type="molecule type" value="Genomic_DNA"/>
</dbReference>
<proteinExistence type="predicted"/>
<feature type="transmembrane region" description="Helical" evidence="1">
    <location>
        <begin position="30"/>
        <end position="54"/>
    </location>
</feature>
<feature type="transmembrane region" description="Helical" evidence="1">
    <location>
        <begin position="66"/>
        <end position="89"/>
    </location>
</feature>
<dbReference type="PANTHER" id="PTHR36833:SF2">
    <property type="entry name" value="SLR0610 PROTEIN"/>
    <property type="match status" value="1"/>
</dbReference>